<feature type="transmembrane region" description="Helical" evidence="1">
    <location>
        <begin position="197"/>
        <end position="221"/>
    </location>
</feature>
<feature type="transmembrane region" description="Helical" evidence="1">
    <location>
        <begin position="88"/>
        <end position="107"/>
    </location>
</feature>
<gene>
    <name evidence="2" type="ORF">KFE25_000891</name>
</gene>
<name>A0A8J5X6S8_DIALT</name>
<proteinExistence type="predicted"/>
<protein>
    <recommendedName>
        <fullName evidence="4">Heterokaryon incompatibility domain-containing protein</fullName>
    </recommendedName>
</protein>
<feature type="transmembrane region" description="Helical" evidence="1">
    <location>
        <begin position="56"/>
        <end position="76"/>
    </location>
</feature>
<keyword evidence="1" id="KW-0472">Membrane</keyword>
<keyword evidence="1" id="KW-1133">Transmembrane helix</keyword>
<comment type="caution">
    <text evidence="2">The sequence shown here is derived from an EMBL/GenBank/DDBJ whole genome shotgun (WGS) entry which is preliminary data.</text>
</comment>
<keyword evidence="3" id="KW-1185">Reference proteome</keyword>
<dbReference type="EMBL" id="JAGTXO010000078">
    <property type="protein sequence ID" value="KAG8457197.1"/>
    <property type="molecule type" value="Genomic_DNA"/>
</dbReference>
<dbReference type="Proteomes" id="UP000751190">
    <property type="component" value="Unassembled WGS sequence"/>
</dbReference>
<evidence type="ECO:0000313" key="3">
    <source>
        <dbReference type="Proteomes" id="UP000751190"/>
    </source>
</evidence>
<dbReference type="OrthoDB" id="4983at2759"/>
<evidence type="ECO:0008006" key="4">
    <source>
        <dbReference type="Google" id="ProtNLM"/>
    </source>
</evidence>
<feature type="transmembrane region" description="Helical" evidence="1">
    <location>
        <begin position="30"/>
        <end position="50"/>
    </location>
</feature>
<reference evidence="2" key="1">
    <citation type="submission" date="2021-05" db="EMBL/GenBank/DDBJ databases">
        <title>The genome of the haptophyte Pavlova lutheri (Diacronema luteri, Pavlovales) - a model for lipid biosynthesis in eukaryotic algae.</title>
        <authorList>
            <person name="Hulatt C.J."/>
            <person name="Posewitz M.C."/>
        </authorList>
    </citation>
    <scope>NUCLEOTIDE SEQUENCE</scope>
    <source>
        <strain evidence="2">NIVA-4/92</strain>
    </source>
</reference>
<feature type="transmembrane region" description="Helical" evidence="1">
    <location>
        <begin position="163"/>
        <end position="185"/>
    </location>
</feature>
<organism evidence="2 3">
    <name type="scientific">Diacronema lutheri</name>
    <name type="common">Unicellular marine alga</name>
    <name type="synonym">Monochrysis lutheri</name>
    <dbReference type="NCBI Taxonomy" id="2081491"/>
    <lineage>
        <taxon>Eukaryota</taxon>
        <taxon>Haptista</taxon>
        <taxon>Haptophyta</taxon>
        <taxon>Pavlovophyceae</taxon>
        <taxon>Pavlovales</taxon>
        <taxon>Pavlovaceae</taxon>
        <taxon>Diacronema</taxon>
    </lineage>
</organism>
<evidence type="ECO:0000256" key="1">
    <source>
        <dbReference type="SAM" id="Phobius"/>
    </source>
</evidence>
<evidence type="ECO:0000313" key="2">
    <source>
        <dbReference type="EMBL" id="KAG8457197.1"/>
    </source>
</evidence>
<dbReference type="AlphaFoldDB" id="A0A8J5X6S8"/>
<keyword evidence="1" id="KW-0812">Transmembrane</keyword>
<sequence length="662" mass="69931">MPEEAHIGRIRQHLHAARELGRRRRLRAKLPPMVLGMTCMLVGPCVAALLMQGAALTIVLVELTLIGLVIFLLSVLPTERRTVTASGLVTLCVHVLAILVVFLYVVLRVEHGDQKTADTLDARRDAPFFAFAAGTHLGVEHWCLSAEAWAADQTECAIRTVHFAAGIVQVTGWILGTTHVALSLARFAHGRPRLDALFFSLGCNCVIFGTAYTTFFVAAAALGGRASYPTPPASLVGHAVIIAVGALSLRPSLRAALVGWLAARGEAGSSAIAISSLMGAGSTDQVLESSRALLRAVSAEQLRASDFATVIVPADADARTRQAYAGEIDAFVSHSWQADPAAKWAALVAWCDDFKRQHGRWPLLWIDRFCVSSRDVSMSVACLPVFVSACNTLLVLFDETFLSRLWCVVELWCFLAMGGDPTCVEVRMVRHVFGAGSQTPDDSTGYRATMSDDTAVNAHSAAPSAALPAAAAERATARAPSASVRAALRATAWWALHILTGQRAAGRLSSAAAGAARASLGGSRASRTAPSGAEPLADEACEMPSIEALVARFHVRDAVCSEGGDRDRLLDLVETYPGGLARFHSEIRAMLLRCDHAAPCRAAERGGARACMAHTPVKARGASALAGHGGIASAMGWTNRVSPSSTVGIGRQLGLGPVPTTH</sequence>
<accession>A0A8J5X6S8</accession>